<dbReference type="Proteomes" id="UP001610631">
    <property type="component" value="Unassembled WGS sequence"/>
</dbReference>
<reference evidence="2 3" key="1">
    <citation type="submission" date="2024-03" db="EMBL/GenBank/DDBJ databases">
        <title>Whole genome sequencing of Streptomyces racemochromogenes, to identify antimicrobial biosynthetic gene clusters.</title>
        <authorList>
            <person name="Suryawanshi P."/>
            <person name="Krishnaraj P.U."/>
            <person name="Arun Y.P."/>
            <person name="Suryawanshi M.P."/>
            <person name="Rakshit O."/>
        </authorList>
    </citation>
    <scope>NUCLEOTIDE SEQUENCE [LARGE SCALE GENOMIC DNA]</scope>
    <source>
        <strain evidence="2 3">AUDT626</strain>
    </source>
</reference>
<dbReference type="RefSeq" id="WP_395509113.1">
    <property type="nucleotide sequence ID" value="NZ_JBBDHD010000016.1"/>
</dbReference>
<sequence>MSDRSPLRPHIPSASPHTPGGFGRRLVKTLAPTTFIRYHRGGTTIVATLPTHAGHPPVS</sequence>
<evidence type="ECO:0000313" key="2">
    <source>
        <dbReference type="EMBL" id="MFH7595231.1"/>
    </source>
</evidence>
<gene>
    <name evidence="2" type="ORF">WDV06_09010</name>
</gene>
<evidence type="ECO:0008006" key="4">
    <source>
        <dbReference type="Google" id="ProtNLM"/>
    </source>
</evidence>
<proteinExistence type="predicted"/>
<keyword evidence="3" id="KW-1185">Reference proteome</keyword>
<protein>
    <recommendedName>
        <fullName evidence="4">ATP-binding protein</fullName>
    </recommendedName>
</protein>
<organism evidence="2 3">
    <name type="scientific">Streptomyces racemochromogenes</name>
    <dbReference type="NCBI Taxonomy" id="67353"/>
    <lineage>
        <taxon>Bacteria</taxon>
        <taxon>Bacillati</taxon>
        <taxon>Actinomycetota</taxon>
        <taxon>Actinomycetes</taxon>
        <taxon>Kitasatosporales</taxon>
        <taxon>Streptomycetaceae</taxon>
        <taxon>Streptomyces</taxon>
    </lineage>
</organism>
<dbReference type="EMBL" id="JBBDHD010000016">
    <property type="protein sequence ID" value="MFH7595231.1"/>
    <property type="molecule type" value="Genomic_DNA"/>
</dbReference>
<name>A0ABW7PB05_9ACTN</name>
<accession>A0ABW7PB05</accession>
<evidence type="ECO:0000313" key="3">
    <source>
        <dbReference type="Proteomes" id="UP001610631"/>
    </source>
</evidence>
<evidence type="ECO:0000256" key="1">
    <source>
        <dbReference type="SAM" id="MobiDB-lite"/>
    </source>
</evidence>
<feature type="region of interest" description="Disordered" evidence="1">
    <location>
        <begin position="1"/>
        <end position="25"/>
    </location>
</feature>
<comment type="caution">
    <text evidence="2">The sequence shown here is derived from an EMBL/GenBank/DDBJ whole genome shotgun (WGS) entry which is preliminary data.</text>
</comment>